<comment type="caution">
    <text evidence="7">The sequence shown here is derived from an EMBL/GenBank/DDBJ whole genome shotgun (WGS) entry which is preliminary data.</text>
</comment>
<protein>
    <recommendedName>
        <fullName evidence="6">Phosphoribosylformylglycinamidine synthase subunit PurS</fullName>
        <shortName evidence="6">FGAM synthase</shortName>
        <ecNumber evidence="6">6.3.5.3</ecNumber>
    </recommendedName>
    <alternativeName>
        <fullName evidence="6">Formylglycinamide ribonucleotide amidotransferase subunit III</fullName>
        <shortName evidence="6">FGAR amidotransferase III</shortName>
        <shortName evidence="6">FGAR-AT III</shortName>
    </alternativeName>
    <alternativeName>
        <fullName evidence="6">Phosphoribosylformylglycinamidine synthase subunit III</fullName>
    </alternativeName>
</protein>
<dbReference type="PANTHER" id="PTHR34696:SF1">
    <property type="entry name" value="PHOSPHORIBOSYLFORMYLGLYCINAMIDINE SYNTHASE SUBUNIT PURS"/>
    <property type="match status" value="1"/>
</dbReference>
<dbReference type="InterPro" id="IPR003850">
    <property type="entry name" value="PurS"/>
</dbReference>
<comment type="pathway">
    <text evidence="6">Purine metabolism; IMP biosynthesis via de novo pathway; 5-amino-1-(5-phospho-D-ribosyl)imidazole from N(2)-formyl-N(1)-(5-phospho-D-ribosyl)glycinamide: step 1/2.</text>
</comment>
<dbReference type="NCBIfam" id="NF004630">
    <property type="entry name" value="PRK05974.1"/>
    <property type="match status" value="1"/>
</dbReference>
<dbReference type="Proteomes" id="UP000567293">
    <property type="component" value="Unassembled WGS sequence"/>
</dbReference>
<comment type="subcellular location">
    <subcellularLocation>
        <location evidence="6">Cytoplasm</location>
    </subcellularLocation>
</comment>
<comment type="similarity">
    <text evidence="6">Belongs to the PurS family.</text>
</comment>
<dbReference type="AlphaFoldDB" id="A0A7V8NPK5"/>
<gene>
    <name evidence="6 7" type="primary">purS</name>
    <name evidence="7" type="ORF">HRJ53_09290</name>
</gene>
<dbReference type="NCBIfam" id="TIGR00302">
    <property type="entry name" value="phosphoribosylformylglycinamidine synthase subunit PurS"/>
    <property type="match status" value="1"/>
</dbReference>
<organism evidence="7 8">
    <name type="scientific">Candidatus Acidiferrum panamense</name>
    <dbReference type="NCBI Taxonomy" id="2741543"/>
    <lineage>
        <taxon>Bacteria</taxon>
        <taxon>Pseudomonadati</taxon>
        <taxon>Acidobacteriota</taxon>
        <taxon>Terriglobia</taxon>
        <taxon>Candidatus Acidiferrales</taxon>
        <taxon>Candidatus Acidiferrum</taxon>
    </lineage>
</organism>
<dbReference type="GO" id="GO:0005737">
    <property type="term" value="C:cytoplasm"/>
    <property type="evidence" value="ECO:0007669"/>
    <property type="project" value="UniProtKB-SubCell"/>
</dbReference>
<dbReference type="InterPro" id="IPR036604">
    <property type="entry name" value="PurS-like_sf"/>
</dbReference>
<dbReference type="Pfam" id="PF02700">
    <property type="entry name" value="PurS"/>
    <property type="match status" value="1"/>
</dbReference>
<comment type="catalytic activity">
    <reaction evidence="6">
        <text>N(2)-formyl-N(1)-(5-phospho-beta-D-ribosyl)glycinamide + L-glutamine + ATP + H2O = 2-formamido-N(1)-(5-O-phospho-beta-D-ribosyl)acetamidine + L-glutamate + ADP + phosphate + H(+)</text>
        <dbReference type="Rhea" id="RHEA:17129"/>
        <dbReference type="ChEBI" id="CHEBI:15377"/>
        <dbReference type="ChEBI" id="CHEBI:15378"/>
        <dbReference type="ChEBI" id="CHEBI:29985"/>
        <dbReference type="ChEBI" id="CHEBI:30616"/>
        <dbReference type="ChEBI" id="CHEBI:43474"/>
        <dbReference type="ChEBI" id="CHEBI:58359"/>
        <dbReference type="ChEBI" id="CHEBI:147286"/>
        <dbReference type="ChEBI" id="CHEBI:147287"/>
        <dbReference type="ChEBI" id="CHEBI:456216"/>
        <dbReference type="EC" id="6.3.5.3"/>
    </reaction>
</comment>
<dbReference type="Gene3D" id="3.30.1280.10">
    <property type="entry name" value="Phosphoribosylformylglycinamidine synthase subunit PurS"/>
    <property type="match status" value="1"/>
</dbReference>
<evidence type="ECO:0000256" key="5">
    <source>
        <dbReference type="ARBA" id="ARBA00022840"/>
    </source>
</evidence>
<evidence type="ECO:0000256" key="1">
    <source>
        <dbReference type="ARBA" id="ARBA00022490"/>
    </source>
</evidence>
<keyword evidence="2 6" id="KW-0436">Ligase</keyword>
<evidence type="ECO:0000256" key="4">
    <source>
        <dbReference type="ARBA" id="ARBA00022755"/>
    </source>
</evidence>
<dbReference type="UniPathway" id="UPA00074">
    <property type="reaction ID" value="UER00128"/>
</dbReference>
<dbReference type="GO" id="GO:0006189">
    <property type="term" value="P:'de novo' IMP biosynthetic process"/>
    <property type="evidence" value="ECO:0007669"/>
    <property type="project" value="UniProtKB-UniRule"/>
</dbReference>
<keyword evidence="5 6" id="KW-0067">ATP-binding</keyword>
<keyword evidence="4 6" id="KW-0658">Purine biosynthesis</keyword>
<name>A0A7V8NPK5_9BACT</name>
<dbReference type="GO" id="GO:0004642">
    <property type="term" value="F:phosphoribosylformylglycinamidine synthase activity"/>
    <property type="evidence" value="ECO:0007669"/>
    <property type="project" value="UniProtKB-UniRule"/>
</dbReference>
<sequence length="81" mass="9048">MKARVFVSFKSTVLDPQGQTICSKLRDLGYPAIADVRQGKFFDIALADGVTPEKARQDIETIAHEVLANPVIEEYRVELID</sequence>
<accession>A0A7V8NPK5</accession>
<keyword evidence="1 6" id="KW-0963">Cytoplasm</keyword>
<reference evidence="7" key="1">
    <citation type="submission" date="2020-06" db="EMBL/GenBank/DDBJ databases">
        <title>Legume-microbial interactions unlock mineral nutrients during tropical forest succession.</title>
        <authorList>
            <person name="Epihov D.Z."/>
        </authorList>
    </citation>
    <scope>NUCLEOTIDE SEQUENCE [LARGE SCALE GENOMIC DNA]</scope>
    <source>
        <strain evidence="7">Pan2503</strain>
    </source>
</reference>
<dbReference type="EMBL" id="JACDQQ010000898">
    <property type="protein sequence ID" value="MBA0085178.1"/>
    <property type="molecule type" value="Genomic_DNA"/>
</dbReference>
<evidence type="ECO:0000256" key="2">
    <source>
        <dbReference type="ARBA" id="ARBA00022598"/>
    </source>
</evidence>
<dbReference type="HAMAP" id="MF_01926">
    <property type="entry name" value="PurS"/>
    <property type="match status" value="1"/>
</dbReference>
<keyword evidence="8" id="KW-1185">Reference proteome</keyword>
<keyword evidence="3 6" id="KW-0547">Nucleotide-binding</keyword>
<dbReference type="GO" id="GO:0005524">
    <property type="term" value="F:ATP binding"/>
    <property type="evidence" value="ECO:0007669"/>
    <property type="project" value="UniProtKB-UniRule"/>
</dbReference>
<proteinExistence type="inferred from homology"/>
<comment type="subunit">
    <text evidence="6">Part of the FGAM synthase complex composed of 1 PurL, 1 PurQ and 2 PurS subunits.</text>
</comment>
<dbReference type="PANTHER" id="PTHR34696">
    <property type="entry name" value="PHOSPHORIBOSYLFORMYLGLYCINAMIDINE SYNTHASE SUBUNIT PURS"/>
    <property type="match status" value="1"/>
</dbReference>
<evidence type="ECO:0000313" key="7">
    <source>
        <dbReference type="EMBL" id="MBA0085178.1"/>
    </source>
</evidence>
<evidence type="ECO:0000256" key="3">
    <source>
        <dbReference type="ARBA" id="ARBA00022741"/>
    </source>
</evidence>
<evidence type="ECO:0000256" key="6">
    <source>
        <dbReference type="HAMAP-Rule" id="MF_01926"/>
    </source>
</evidence>
<evidence type="ECO:0000313" key="8">
    <source>
        <dbReference type="Proteomes" id="UP000567293"/>
    </source>
</evidence>
<comment type="function">
    <text evidence="6">Part of the phosphoribosylformylglycinamidine synthase complex involved in the purines biosynthetic pathway. Catalyzes the ATP-dependent conversion of formylglycinamide ribonucleotide (FGAR) and glutamine to yield formylglycinamidine ribonucleotide (FGAM) and glutamate. The FGAM synthase complex is composed of three subunits. PurQ produces an ammonia molecule by converting glutamine to glutamate. PurL transfers the ammonia molecule to FGAR to form FGAM in an ATP-dependent manner. PurS interacts with PurQ and PurL and is thought to assist in the transfer of the ammonia molecule from PurQ to PurL.</text>
</comment>
<dbReference type="SUPFAM" id="SSF82697">
    <property type="entry name" value="PurS-like"/>
    <property type="match status" value="1"/>
</dbReference>
<dbReference type="EC" id="6.3.5.3" evidence="6"/>